<evidence type="ECO:0000259" key="1">
    <source>
        <dbReference type="PROSITE" id="PS50943"/>
    </source>
</evidence>
<dbReference type="SUPFAM" id="SSF47413">
    <property type="entry name" value="lambda repressor-like DNA-binding domains"/>
    <property type="match status" value="1"/>
</dbReference>
<dbReference type="Gene3D" id="1.10.260.40">
    <property type="entry name" value="lambda repressor-like DNA-binding domains"/>
    <property type="match status" value="1"/>
</dbReference>
<comment type="caution">
    <text evidence="2">The sequence shown here is derived from an EMBL/GenBank/DDBJ whole genome shotgun (WGS) entry which is preliminary data.</text>
</comment>
<evidence type="ECO:0000313" key="3">
    <source>
        <dbReference type="Proteomes" id="UP000654279"/>
    </source>
</evidence>
<dbReference type="InterPro" id="IPR010982">
    <property type="entry name" value="Lambda_DNA-bd_dom_sf"/>
</dbReference>
<dbReference type="InterPro" id="IPR001387">
    <property type="entry name" value="Cro/C1-type_HTH"/>
</dbReference>
<feature type="domain" description="HTH cro/C1-type" evidence="1">
    <location>
        <begin position="25"/>
        <end position="66"/>
    </location>
</feature>
<evidence type="ECO:0000313" key="2">
    <source>
        <dbReference type="EMBL" id="MBC8528304.1"/>
    </source>
</evidence>
<gene>
    <name evidence="2" type="ORF">H8699_02470</name>
</gene>
<dbReference type="Pfam" id="PF13443">
    <property type="entry name" value="HTH_26"/>
    <property type="match status" value="1"/>
</dbReference>
<dbReference type="GO" id="GO:0003677">
    <property type="term" value="F:DNA binding"/>
    <property type="evidence" value="ECO:0007669"/>
    <property type="project" value="InterPro"/>
</dbReference>
<name>A0A926HLB2_9FIRM</name>
<organism evidence="2 3">
    <name type="scientific">Luoshenia tenuis</name>
    <dbReference type="NCBI Taxonomy" id="2763654"/>
    <lineage>
        <taxon>Bacteria</taxon>
        <taxon>Bacillati</taxon>
        <taxon>Bacillota</taxon>
        <taxon>Clostridia</taxon>
        <taxon>Christensenellales</taxon>
        <taxon>Christensenellaceae</taxon>
        <taxon>Luoshenia</taxon>
    </lineage>
</organism>
<dbReference type="RefSeq" id="WP_147517986.1">
    <property type="nucleotide sequence ID" value="NZ_JACRSO010000001.1"/>
</dbReference>
<reference evidence="2" key="1">
    <citation type="submission" date="2020-08" db="EMBL/GenBank/DDBJ databases">
        <title>Genome public.</title>
        <authorList>
            <person name="Liu C."/>
            <person name="Sun Q."/>
        </authorList>
    </citation>
    <scope>NUCLEOTIDE SEQUENCE</scope>
    <source>
        <strain evidence="2">NSJ-44</strain>
    </source>
</reference>
<accession>A0A926HLB2</accession>
<protein>
    <submittedName>
        <fullName evidence="2">Helix-turn-helix transcriptional regulator</fullName>
    </submittedName>
</protein>
<keyword evidence="3" id="KW-1185">Reference proteome</keyword>
<sequence>MTYSEIIIKRITALCKERQIAFNKLATMCGLNQSTIDNIVRGITKDPRITTLHHIALGLNMTLAEFLDFKDLNEYSFDDDNLQDV</sequence>
<dbReference type="AlphaFoldDB" id="A0A926HLB2"/>
<proteinExistence type="predicted"/>
<dbReference type="CDD" id="cd00093">
    <property type="entry name" value="HTH_XRE"/>
    <property type="match status" value="1"/>
</dbReference>
<dbReference type="Proteomes" id="UP000654279">
    <property type="component" value="Unassembled WGS sequence"/>
</dbReference>
<dbReference type="PROSITE" id="PS50943">
    <property type="entry name" value="HTH_CROC1"/>
    <property type="match status" value="1"/>
</dbReference>
<dbReference type="EMBL" id="JACRSO010000001">
    <property type="protein sequence ID" value="MBC8528304.1"/>
    <property type="molecule type" value="Genomic_DNA"/>
</dbReference>